<dbReference type="PROSITE" id="PS51732">
    <property type="entry name" value="ASN_GLN_ASE_3"/>
    <property type="match status" value="1"/>
</dbReference>
<dbReference type="CDD" id="cd08963">
    <property type="entry name" value="L-asparaginase_I"/>
    <property type="match status" value="1"/>
</dbReference>
<dbReference type="RefSeq" id="WP_166919110.1">
    <property type="nucleotide sequence ID" value="NZ_JAASRN010000002.1"/>
</dbReference>
<dbReference type="PIRSF" id="PIRSF500176">
    <property type="entry name" value="L_ASNase"/>
    <property type="match status" value="1"/>
</dbReference>
<dbReference type="GO" id="GO:0009066">
    <property type="term" value="P:aspartate family amino acid metabolic process"/>
    <property type="evidence" value="ECO:0007669"/>
    <property type="project" value="UniProtKB-ARBA"/>
</dbReference>
<dbReference type="PRINTS" id="PR00139">
    <property type="entry name" value="ASNGLNASE"/>
</dbReference>
<comment type="caution">
    <text evidence="9">The sequence shown here is derived from an EMBL/GenBank/DDBJ whole genome shotgun (WGS) entry which is preliminary data.</text>
</comment>
<dbReference type="Gene3D" id="3.40.50.40">
    <property type="match status" value="1"/>
</dbReference>
<dbReference type="InterPro" id="IPR037152">
    <property type="entry name" value="L-asparaginase_N_sf"/>
</dbReference>
<evidence type="ECO:0000256" key="3">
    <source>
        <dbReference type="ARBA" id="ARBA00022801"/>
    </source>
</evidence>
<organism evidence="9 10">
    <name type="scientific">Thermonema lapsum</name>
    <dbReference type="NCBI Taxonomy" id="28195"/>
    <lineage>
        <taxon>Bacteria</taxon>
        <taxon>Pseudomonadati</taxon>
        <taxon>Bacteroidota</taxon>
        <taxon>Cytophagia</taxon>
        <taxon>Cytophagales</taxon>
        <taxon>Thermonemataceae</taxon>
        <taxon>Thermonema</taxon>
    </lineage>
</organism>
<dbReference type="InterPro" id="IPR006034">
    <property type="entry name" value="Asparaginase/glutaminase-like"/>
</dbReference>
<name>A0A846MRF5_9BACT</name>
<evidence type="ECO:0000256" key="2">
    <source>
        <dbReference type="ARBA" id="ARBA00012920"/>
    </source>
</evidence>
<dbReference type="InterPro" id="IPR036152">
    <property type="entry name" value="Asp/glu_Ase-like_sf"/>
</dbReference>
<evidence type="ECO:0000256" key="5">
    <source>
        <dbReference type="PIRSR" id="PIRSR001220-2"/>
    </source>
</evidence>
<dbReference type="EMBL" id="JAASRN010000002">
    <property type="protein sequence ID" value="NIK73847.1"/>
    <property type="molecule type" value="Genomic_DNA"/>
</dbReference>
<dbReference type="InterPro" id="IPR027473">
    <property type="entry name" value="L-asparaginase_C"/>
</dbReference>
<evidence type="ECO:0000313" key="9">
    <source>
        <dbReference type="EMBL" id="NIK73847.1"/>
    </source>
</evidence>
<dbReference type="SUPFAM" id="SSF53774">
    <property type="entry name" value="Glutaminase/Asparaginase"/>
    <property type="match status" value="1"/>
</dbReference>
<evidence type="ECO:0000256" key="6">
    <source>
        <dbReference type="PROSITE-ProRule" id="PRU10100"/>
    </source>
</evidence>
<dbReference type="GO" id="GO:0004067">
    <property type="term" value="F:asparaginase activity"/>
    <property type="evidence" value="ECO:0007669"/>
    <property type="project" value="UniProtKB-UniRule"/>
</dbReference>
<dbReference type="AlphaFoldDB" id="A0A846MRF5"/>
<keyword evidence="3 9" id="KW-0378">Hydrolase</keyword>
<dbReference type="InterPro" id="IPR040919">
    <property type="entry name" value="Asparaginase_C"/>
</dbReference>
<dbReference type="InterPro" id="IPR006033">
    <property type="entry name" value="AsnA_fam"/>
</dbReference>
<evidence type="ECO:0000313" key="10">
    <source>
        <dbReference type="Proteomes" id="UP000537126"/>
    </source>
</evidence>
<proteinExistence type="inferred from homology"/>
<dbReference type="PANTHER" id="PTHR11707:SF28">
    <property type="entry name" value="60 KDA LYSOPHOSPHOLIPASE"/>
    <property type="match status" value="1"/>
</dbReference>
<dbReference type="PANTHER" id="PTHR11707">
    <property type="entry name" value="L-ASPARAGINASE"/>
    <property type="match status" value="1"/>
</dbReference>
<dbReference type="InterPro" id="IPR041725">
    <property type="entry name" value="L-asparaginase_I"/>
</dbReference>
<dbReference type="Gene3D" id="3.40.50.1170">
    <property type="entry name" value="L-asparaginase, N-terminal domain"/>
    <property type="match status" value="1"/>
</dbReference>
<sequence length="358" mass="40147">MPVHQVIEIDTALPKPPRAHVLVLYTGGTLGMQYDPSGQYLVPFDFSQTLERLPELRRFDFRITVITLTPLLDSANITPAHWQEWASIIEEHYAAYDGFVILHGTDTMAYSASALSFMFENLTKPIIFTGAQLPIGEARNDARSNLITALEIAAMKHTDGRARVPEVCVYFDYHLWRGNRVKKVESEDFDAFDSPNYPFLAKAGIRIRFQDSYILPHPSEKPMQVHKHFDPAVALVRLYPGMPLSLMEAVLLHPAAKAVVLQSYGSGTAPTDAHFLRLLEKALQADKILLNVSQCYGGRVVQGAYETSYTLEKIGVLSAEDMTVEAAITKLMFLLGKESPKEELKRLIKENLRGEITK</sequence>
<feature type="active site" evidence="6">
    <location>
        <position position="105"/>
    </location>
</feature>
<evidence type="ECO:0000256" key="1">
    <source>
        <dbReference type="ARBA" id="ARBA00010518"/>
    </source>
</evidence>
<dbReference type="SFLD" id="SFLDS00057">
    <property type="entry name" value="Glutaminase/Asparaginase"/>
    <property type="match status" value="1"/>
</dbReference>
<evidence type="ECO:0000256" key="4">
    <source>
        <dbReference type="PIRSR" id="PIRSR001220-1"/>
    </source>
</evidence>
<dbReference type="Pfam" id="PF00710">
    <property type="entry name" value="Asparaginase"/>
    <property type="match status" value="1"/>
</dbReference>
<feature type="binding site" evidence="5">
    <location>
        <begin position="105"/>
        <end position="106"/>
    </location>
    <ligand>
        <name>substrate</name>
    </ligand>
</feature>
<accession>A0A846MRF5</accession>
<keyword evidence="10" id="KW-1185">Reference proteome</keyword>
<evidence type="ECO:0000259" key="7">
    <source>
        <dbReference type="Pfam" id="PF00710"/>
    </source>
</evidence>
<gene>
    <name evidence="9" type="ORF">FHS56_001360</name>
</gene>
<dbReference type="Proteomes" id="UP000537126">
    <property type="component" value="Unassembled WGS sequence"/>
</dbReference>
<dbReference type="PIRSF" id="PIRSF001220">
    <property type="entry name" value="L-ASNase_gatD"/>
    <property type="match status" value="1"/>
</dbReference>
<reference evidence="9 10" key="1">
    <citation type="submission" date="2020-03" db="EMBL/GenBank/DDBJ databases">
        <title>Genomic Encyclopedia of Type Strains, Phase IV (KMG-IV): sequencing the most valuable type-strain genomes for metagenomic binning, comparative biology and taxonomic classification.</title>
        <authorList>
            <person name="Goeker M."/>
        </authorList>
    </citation>
    <scope>NUCLEOTIDE SEQUENCE [LARGE SCALE GENOMIC DNA]</scope>
    <source>
        <strain evidence="9 10">DSM 5718</strain>
    </source>
</reference>
<feature type="domain" description="Asparaginase/glutaminase C-terminal" evidence="8">
    <location>
        <begin position="233"/>
        <end position="347"/>
    </location>
</feature>
<dbReference type="InterPro" id="IPR027474">
    <property type="entry name" value="L-asparaginase_N"/>
</dbReference>
<feature type="active site" description="O-isoaspartyl threonine intermediate" evidence="4">
    <location>
        <position position="29"/>
    </location>
</feature>
<feature type="binding site" evidence="5">
    <location>
        <position position="74"/>
    </location>
    <ligand>
        <name>substrate</name>
    </ligand>
</feature>
<protein>
    <recommendedName>
        <fullName evidence="2">asparaginase</fullName>
        <ecNumber evidence="2">3.5.1.1</ecNumber>
    </recommendedName>
</protein>
<dbReference type="InterPro" id="IPR027475">
    <property type="entry name" value="Asparaginase/glutaminase_AS2"/>
</dbReference>
<feature type="domain" description="L-asparaginase N-terminal" evidence="7">
    <location>
        <begin position="20"/>
        <end position="211"/>
    </location>
</feature>
<dbReference type="SMART" id="SM00870">
    <property type="entry name" value="Asparaginase"/>
    <property type="match status" value="1"/>
</dbReference>
<dbReference type="FunFam" id="3.40.50.1170:FF:000001">
    <property type="entry name" value="L-asparaginase 2"/>
    <property type="match status" value="1"/>
</dbReference>
<dbReference type="FunFam" id="3.40.50.40:FF:000001">
    <property type="entry name" value="L-asparaginase 1"/>
    <property type="match status" value="1"/>
</dbReference>
<dbReference type="PROSITE" id="PS00917">
    <property type="entry name" value="ASN_GLN_ASE_2"/>
    <property type="match status" value="1"/>
</dbReference>
<dbReference type="Pfam" id="PF17763">
    <property type="entry name" value="Asparaginase_C"/>
    <property type="match status" value="1"/>
</dbReference>
<evidence type="ECO:0000259" key="8">
    <source>
        <dbReference type="Pfam" id="PF17763"/>
    </source>
</evidence>
<dbReference type="EC" id="3.5.1.1" evidence="2"/>
<dbReference type="NCBIfam" id="TIGR00519">
    <property type="entry name" value="asnASE_I"/>
    <property type="match status" value="1"/>
</dbReference>
<comment type="similarity">
    <text evidence="1">Belongs to the asparaginase 1 family.</text>
</comment>